<dbReference type="SMART" id="SM00086">
    <property type="entry name" value="PAC"/>
    <property type="match status" value="1"/>
</dbReference>
<dbReference type="InterPro" id="IPR001638">
    <property type="entry name" value="Solute-binding_3/MltF_N"/>
</dbReference>
<feature type="transmembrane region" description="Helical" evidence="6">
    <location>
        <begin position="280"/>
        <end position="302"/>
    </location>
</feature>
<comment type="catalytic activity">
    <reaction evidence="1">
        <text>ATP + protein L-histidine = ADP + protein N-phospho-L-histidine.</text>
        <dbReference type="EC" id="2.7.13.3"/>
    </reaction>
</comment>
<keyword evidence="12" id="KW-1185">Reference proteome</keyword>
<keyword evidence="6" id="KW-0812">Transmembrane</keyword>
<dbReference type="PROSITE" id="PS50110">
    <property type="entry name" value="RESPONSE_REGULATORY"/>
    <property type="match status" value="1"/>
</dbReference>
<feature type="domain" description="PAS" evidence="9">
    <location>
        <begin position="351"/>
        <end position="422"/>
    </location>
</feature>
<dbReference type="SMART" id="SM00062">
    <property type="entry name" value="PBPb"/>
    <property type="match status" value="1"/>
</dbReference>
<evidence type="ECO:0000256" key="3">
    <source>
        <dbReference type="ARBA" id="ARBA00022553"/>
    </source>
</evidence>
<dbReference type="InterPro" id="IPR011006">
    <property type="entry name" value="CheY-like_superfamily"/>
</dbReference>
<feature type="coiled-coil region" evidence="5">
    <location>
        <begin position="313"/>
        <end position="341"/>
    </location>
</feature>
<sequence length="849" mass="94076">MKIPASHRFTFFSRSGRLTLLLGALFLFCLCSFKDQALHAETVPKRVVRVAAFNFNPAIYQDRDGRVKGFYVEMLDEIARRENWQIQYVYGSWGEGMERIKRGEVDLLTSVAWLEERTHFLDYGKTPIMTVWSEVYVHQKSDLNSISDMAGKRVAIMKGDSNGKQFRNLVEKFGIPCTIVEFPGFEEVFKEVEARRVDAGVVNNTFGIGRSKDFRVKSSGVIFNPFDLYFAAGKGKNAELITTLDRYLAGWKADKGSLYHSALNRWLHRQAEMVNVTPTWLIQLLLGLAASGIIGTSFIVLLRRRVAARTHELQESESALLEKNEELAAIEEELRQQLDETFAAQDALQKSEEFLTAIVENMPAMVFVKDAQELRFISMNRAGEEMLGIGREELIGKNDFDLFPEKEATFFTGMDRFVLQQGAIQEIPEERIHVRDGQERILHTRKVPIFDPSGKPQYLLGISVDITEQRSVEEQLRQAHKMDVVGQLAGGVAHDFNNMLTGIIGAAEMLNWRLGEDPYNAKLTGVILDAATRSADLTRQLLAFSRKGKITSTAISINDCINAVVAILERTIDKRIDLRVELKAQNPTVIGDPGLLQNALLNLAVNARDAMPEGGTLTFTTCNVELAGSALPGQLAAGPYLEVSVADTGIGMTPEVLEHIYEPFFTTKETGKGTGLGLAAVYGTVKEHNGTIGVTSEPGRGTVFRLSLPSGASQASELADGEETVQGKGGIMLVDDEAIIRLSGHCLLEELGYQVYLAEDGEQALELYGREHAHIGLVILDMVMPKLSGKETFLRLKRLDPEVRVLFSSGFHREGTVNELLGIGAKGFIHKPYRLQSLSKSVAEALAEA</sequence>
<feature type="domain" description="PAC" evidence="10">
    <location>
        <begin position="425"/>
        <end position="478"/>
    </location>
</feature>
<evidence type="ECO:0000313" key="12">
    <source>
        <dbReference type="Proteomes" id="UP000556026"/>
    </source>
</evidence>
<dbReference type="SMART" id="SM00387">
    <property type="entry name" value="HATPase_c"/>
    <property type="match status" value="1"/>
</dbReference>
<feature type="modified residue" description="4-aspartylphosphate" evidence="4">
    <location>
        <position position="781"/>
    </location>
</feature>
<dbReference type="InterPro" id="IPR013656">
    <property type="entry name" value="PAS_4"/>
</dbReference>
<dbReference type="SUPFAM" id="SSF55874">
    <property type="entry name" value="ATPase domain of HSP90 chaperone/DNA topoisomerase II/histidine kinase"/>
    <property type="match status" value="1"/>
</dbReference>
<dbReference type="Pfam" id="PF02518">
    <property type="entry name" value="HATPase_c"/>
    <property type="match status" value="1"/>
</dbReference>
<keyword evidence="5" id="KW-0175">Coiled coil</keyword>
<dbReference type="Proteomes" id="UP000556026">
    <property type="component" value="Unassembled WGS sequence"/>
</dbReference>
<dbReference type="NCBIfam" id="TIGR00229">
    <property type="entry name" value="sensory_box"/>
    <property type="match status" value="1"/>
</dbReference>
<dbReference type="InterPro" id="IPR001610">
    <property type="entry name" value="PAC"/>
</dbReference>
<dbReference type="AlphaFoldDB" id="A0A6V8MKZ5"/>
<dbReference type="PANTHER" id="PTHR43065">
    <property type="entry name" value="SENSOR HISTIDINE KINASE"/>
    <property type="match status" value="1"/>
</dbReference>
<keyword evidence="6" id="KW-0472">Membrane</keyword>
<dbReference type="Gene3D" id="3.30.565.10">
    <property type="entry name" value="Histidine kinase-like ATPase, C-terminal domain"/>
    <property type="match status" value="1"/>
</dbReference>
<evidence type="ECO:0000259" key="9">
    <source>
        <dbReference type="PROSITE" id="PS50112"/>
    </source>
</evidence>
<dbReference type="SMART" id="SM00091">
    <property type="entry name" value="PAS"/>
    <property type="match status" value="1"/>
</dbReference>
<evidence type="ECO:0000256" key="1">
    <source>
        <dbReference type="ARBA" id="ARBA00000085"/>
    </source>
</evidence>
<dbReference type="InterPro" id="IPR000014">
    <property type="entry name" value="PAS"/>
</dbReference>
<dbReference type="InterPro" id="IPR036097">
    <property type="entry name" value="HisK_dim/P_sf"/>
</dbReference>
<feature type="domain" description="Histidine kinase" evidence="7">
    <location>
        <begin position="491"/>
        <end position="712"/>
    </location>
</feature>
<dbReference type="InterPro" id="IPR001789">
    <property type="entry name" value="Sig_transdc_resp-reg_receiver"/>
</dbReference>
<dbReference type="PROSITE" id="PS50109">
    <property type="entry name" value="HIS_KIN"/>
    <property type="match status" value="1"/>
</dbReference>
<dbReference type="Pfam" id="PF00497">
    <property type="entry name" value="SBP_bac_3"/>
    <property type="match status" value="1"/>
</dbReference>
<evidence type="ECO:0000259" key="8">
    <source>
        <dbReference type="PROSITE" id="PS50110"/>
    </source>
</evidence>
<evidence type="ECO:0000259" key="7">
    <source>
        <dbReference type="PROSITE" id="PS50109"/>
    </source>
</evidence>
<dbReference type="RefSeq" id="WP_183355462.1">
    <property type="nucleotide sequence ID" value="NZ_BLXX01000009.1"/>
</dbReference>
<dbReference type="SUPFAM" id="SSF52172">
    <property type="entry name" value="CheY-like"/>
    <property type="match status" value="1"/>
</dbReference>
<dbReference type="SUPFAM" id="SSF47384">
    <property type="entry name" value="Homodimeric domain of signal transducing histidine kinase"/>
    <property type="match status" value="1"/>
</dbReference>
<dbReference type="PROSITE" id="PS50113">
    <property type="entry name" value="PAC"/>
    <property type="match status" value="1"/>
</dbReference>
<dbReference type="PROSITE" id="PS50112">
    <property type="entry name" value="PAS"/>
    <property type="match status" value="1"/>
</dbReference>
<dbReference type="EMBL" id="BLXX01000009">
    <property type="protein sequence ID" value="GFO60652.1"/>
    <property type="molecule type" value="Genomic_DNA"/>
</dbReference>
<dbReference type="Gene3D" id="3.40.190.10">
    <property type="entry name" value="Periplasmic binding protein-like II"/>
    <property type="match status" value="2"/>
</dbReference>
<dbReference type="EC" id="2.7.13.3" evidence="2"/>
<comment type="caution">
    <text evidence="11">The sequence shown here is derived from an EMBL/GenBank/DDBJ whole genome shotgun (WGS) entry which is preliminary data.</text>
</comment>
<dbReference type="PANTHER" id="PTHR43065:SF42">
    <property type="entry name" value="TWO-COMPONENT SENSOR PPRA"/>
    <property type="match status" value="1"/>
</dbReference>
<dbReference type="CDD" id="cd00130">
    <property type="entry name" value="PAS"/>
    <property type="match status" value="1"/>
</dbReference>
<dbReference type="Pfam" id="PF08448">
    <property type="entry name" value="PAS_4"/>
    <property type="match status" value="1"/>
</dbReference>
<dbReference type="InterPro" id="IPR035965">
    <property type="entry name" value="PAS-like_dom_sf"/>
</dbReference>
<keyword evidence="6" id="KW-1133">Transmembrane helix</keyword>
<reference evidence="12" key="1">
    <citation type="submission" date="2020-06" db="EMBL/GenBank/DDBJ databases">
        <title>Draft genomic sequence of Geomonas sp. Red330.</title>
        <authorList>
            <person name="Itoh H."/>
            <person name="Zhenxing X."/>
            <person name="Ushijima N."/>
            <person name="Masuda Y."/>
            <person name="Shiratori Y."/>
            <person name="Senoo K."/>
        </authorList>
    </citation>
    <scope>NUCLEOTIDE SEQUENCE [LARGE SCALE GENOMIC DNA]</scope>
    <source>
        <strain evidence="12">Red330</strain>
    </source>
</reference>
<dbReference type="CDD" id="cd00082">
    <property type="entry name" value="HisKA"/>
    <property type="match status" value="1"/>
</dbReference>
<dbReference type="Pfam" id="PF00072">
    <property type="entry name" value="Response_reg"/>
    <property type="match status" value="1"/>
</dbReference>
<dbReference type="SMART" id="SM00448">
    <property type="entry name" value="REC"/>
    <property type="match status" value="1"/>
</dbReference>
<dbReference type="Pfam" id="PF00512">
    <property type="entry name" value="HisKA"/>
    <property type="match status" value="1"/>
</dbReference>
<dbReference type="PRINTS" id="PR00344">
    <property type="entry name" value="BCTRLSENSOR"/>
</dbReference>
<dbReference type="SUPFAM" id="SSF53850">
    <property type="entry name" value="Periplasmic binding protein-like II"/>
    <property type="match status" value="1"/>
</dbReference>
<dbReference type="InterPro" id="IPR000700">
    <property type="entry name" value="PAS-assoc_C"/>
</dbReference>
<dbReference type="Gene3D" id="3.30.450.20">
    <property type="entry name" value="PAS domain"/>
    <property type="match status" value="1"/>
</dbReference>
<evidence type="ECO:0000313" key="11">
    <source>
        <dbReference type="EMBL" id="GFO60652.1"/>
    </source>
</evidence>
<gene>
    <name evidence="11" type="ORF">GMST_29770</name>
</gene>
<dbReference type="Gene3D" id="3.40.50.2300">
    <property type="match status" value="1"/>
</dbReference>
<evidence type="ECO:0000256" key="6">
    <source>
        <dbReference type="SAM" id="Phobius"/>
    </source>
</evidence>
<dbReference type="SUPFAM" id="SSF55785">
    <property type="entry name" value="PYP-like sensor domain (PAS domain)"/>
    <property type="match status" value="1"/>
</dbReference>
<name>A0A6V8MKZ5_9BACT</name>
<dbReference type="Gene3D" id="1.10.287.130">
    <property type="match status" value="1"/>
</dbReference>
<dbReference type="CDD" id="cd00156">
    <property type="entry name" value="REC"/>
    <property type="match status" value="1"/>
</dbReference>
<accession>A0A6V8MKZ5</accession>
<evidence type="ECO:0000256" key="4">
    <source>
        <dbReference type="PROSITE-ProRule" id="PRU00169"/>
    </source>
</evidence>
<protein>
    <recommendedName>
        <fullName evidence="2">histidine kinase</fullName>
        <ecNumber evidence="2">2.7.13.3</ecNumber>
    </recommendedName>
</protein>
<dbReference type="InterPro" id="IPR004358">
    <property type="entry name" value="Sig_transdc_His_kin-like_C"/>
</dbReference>
<organism evidence="11 12">
    <name type="scientific">Geomonas silvestris</name>
    <dbReference type="NCBI Taxonomy" id="2740184"/>
    <lineage>
        <taxon>Bacteria</taxon>
        <taxon>Pseudomonadati</taxon>
        <taxon>Thermodesulfobacteriota</taxon>
        <taxon>Desulfuromonadia</taxon>
        <taxon>Geobacterales</taxon>
        <taxon>Geobacteraceae</taxon>
        <taxon>Geomonas</taxon>
    </lineage>
</organism>
<evidence type="ECO:0000259" key="10">
    <source>
        <dbReference type="PROSITE" id="PS50113"/>
    </source>
</evidence>
<dbReference type="InterPro" id="IPR036890">
    <property type="entry name" value="HATPase_C_sf"/>
</dbReference>
<dbReference type="SMART" id="SM00388">
    <property type="entry name" value="HisKA"/>
    <property type="match status" value="1"/>
</dbReference>
<dbReference type="InterPro" id="IPR003594">
    <property type="entry name" value="HATPase_dom"/>
</dbReference>
<dbReference type="InterPro" id="IPR003661">
    <property type="entry name" value="HisK_dim/P_dom"/>
</dbReference>
<keyword evidence="3 4" id="KW-0597">Phosphoprotein</keyword>
<evidence type="ECO:0000256" key="2">
    <source>
        <dbReference type="ARBA" id="ARBA00012438"/>
    </source>
</evidence>
<feature type="domain" description="Response regulatory" evidence="8">
    <location>
        <begin position="730"/>
        <end position="846"/>
    </location>
</feature>
<evidence type="ECO:0000256" key="5">
    <source>
        <dbReference type="SAM" id="Coils"/>
    </source>
</evidence>
<dbReference type="InterPro" id="IPR005467">
    <property type="entry name" value="His_kinase_dom"/>
</dbReference>
<dbReference type="GO" id="GO:0000155">
    <property type="term" value="F:phosphorelay sensor kinase activity"/>
    <property type="evidence" value="ECO:0007669"/>
    <property type="project" value="InterPro"/>
</dbReference>
<proteinExistence type="predicted"/>